<protein>
    <submittedName>
        <fullName evidence="1">Uncharacterized protein</fullName>
    </submittedName>
</protein>
<dbReference type="AlphaFoldDB" id="A0A1M7TFA3"/>
<organism evidence="1 2">
    <name type="scientific">Oceanicella actignis</name>
    <dbReference type="NCBI Taxonomy" id="1189325"/>
    <lineage>
        <taxon>Bacteria</taxon>
        <taxon>Pseudomonadati</taxon>
        <taxon>Pseudomonadota</taxon>
        <taxon>Alphaproteobacteria</taxon>
        <taxon>Rhodobacterales</taxon>
        <taxon>Paracoccaceae</taxon>
        <taxon>Oceanicella</taxon>
    </lineage>
</organism>
<gene>
    <name evidence="1" type="ORF">SAMN05216200_10656</name>
</gene>
<dbReference type="GO" id="GO:0000160">
    <property type="term" value="P:phosphorelay signal transduction system"/>
    <property type="evidence" value="ECO:0007669"/>
    <property type="project" value="InterPro"/>
</dbReference>
<evidence type="ECO:0000313" key="1">
    <source>
        <dbReference type="EMBL" id="SHN69333.1"/>
    </source>
</evidence>
<keyword evidence="2" id="KW-1185">Reference proteome</keyword>
<accession>A0A1M7TFA3</accession>
<proteinExistence type="predicted"/>
<dbReference type="InterPro" id="IPR036641">
    <property type="entry name" value="HPT_dom_sf"/>
</dbReference>
<dbReference type="SUPFAM" id="SSF47226">
    <property type="entry name" value="Histidine-containing phosphotransfer domain, HPT domain"/>
    <property type="match status" value="1"/>
</dbReference>
<name>A0A1M7TFA3_9RHOB</name>
<sequence length="148" mass="15886">MRRPAAPMGENGDMSATIVRILPTAREAALDIDAIEALREAVGPHLCREIIEDGILHATDRLAALERALREDDWAAVARIARDLIAVPGQIGMTEVSRQARALLDVCVAHDPVALHAVAARLLRTGRDALMAAPFDADRLDDEGGRGV</sequence>
<dbReference type="Proteomes" id="UP000184066">
    <property type="component" value="Unassembled WGS sequence"/>
</dbReference>
<dbReference type="EMBL" id="FRDL01000006">
    <property type="protein sequence ID" value="SHN69333.1"/>
    <property type="molecule type" value="Genomic_DNA"/>
</dbReference>
<dbReference type="STRING" id="1189325.SAMN04488119_106146"/>
<reference evidence="1 2" key="1">
    <citation type="submission" date="2016-12" db="EMBL/GenBank/DDBJ databases">
        <authorList>
            <person name="Song W.-J."/>
            <person name="Kurnit D.M."/>
        </authorList>
    </citation>
    <scope>NUCLEOTIDE SEQUENCE [LARGE SCALE GENOMIC DNA]</scope>
    <source>
        <strain evidence="1 2">CGMCC 1.10808</strain>
    </source>
</reference>
<dbReference type="Gene3D" id="1.20.120.160">
    <property type="entry name" value="HPT domain"/>
    <property type="match status" value="1"/>
</dbReference>
<evidence type="ECO:0000313" key="2">
    <source>
        <dbReference type="Proteomes" id="UP000184066"/>
    </source>
</evidence>